<feature type="chain" id="PRO_5013056792" evidence="1">
    <location>
        <begin position="23"/>
        <end position="171"/>
    </location>
</feature>
<keyword evidence="1" id="KW-0732">Signal</keyword>
<evidence type="ECO:0000313" key="2">
    <source>
        <dbReference type="EMBL" id="OZC01439.1"/>
    </source>
</evidence>
<evidence type="ECO:0000256" key="1">
    <source>
        <dbReference type="SAM" id="SignalP"/>
    </source>
</evidence>
<evidence type="ECO:0000313" key="3">
    <source>
        <dbReference type="Proteomes" id="UP000216446"/>
    </source>
</evidence>
<feature type="signal peptide" evidence="1">
    <location>
        <begin position="1"/>
        <end position="22"/>
    </location>
</feature>
<dbReference type="Proteomes" id="UP000216446">
    <property type="component" value="Unassembled WGS sequence"/>
</dbReference>
<gene>
    <name evidence="2" type="ORF">BSZ36_17330</name>
</gene>
<accession>A0A259TUK2</accession>
<comment type="caution">
    <text evidence="2">The sequence shown here is derived from an EMBL/GenBank/DDBJ whole genome shotgun (WGS) entry which is preliminary data.</text>
</comment>
<protein>
    <submittedName>
        <fullName evidence="2">Uncharacterized protein</fullName>
    </submittedName>
</protein>
<dbReference type="RefSeq" id="WP_094551570.1">
    <property type="nucleotide sequence ID" value="NZ_MQWB01000010.1"/>
</dbReference>
<sequence length="171" mass="18660">MTRIVILLALTLVSLLAAPAAAAQEPYTLPSATVQEWQDKPLTWRSYGRGDLAPGGTLSATATLYGNTSRHDSDERSYSVVLVQGEGNRAPITEDAKYLAEIIGRDLGVSPTRLAFLFRFAVAPTCGAEDTDRPLTIRATFRLSSSGNLVSPSWRVLSTEEVEDYTDRQLR</sequence>
<reference evidence="2 3" key="1">
    <citation type="submission" date="2016-11" db="EMBL/GenBank/DDBJ databases">
        <title>Study of marine rhodopsin-containing bacteria.</title>
        <authorList>
            <person name="Yoshizawa S."/>
            <person name="Kumagai Y."/>
            <person name="Kogure K."/>
        </authorList>
    </citation>
    <scope>NUCLEOTIDE SEQUENCE [LARGE SCALE GENOMIC DNA]</scope>
    <source>
        <strain evidence="2 3">SG-29</strain>
    </source>
</reference>
<name>A0A259TUK2_9BACT</name>
<dbReference type="OrthoDB" id="1494014at2"/>
<dbReference type="InParanoid" id="A0A259TUK2"/>
<dbReference type="EMBL" id="MQWB01000010">
    <property type="protein sequence ID" value="OZC01439.1"/>
    <property type="molecule type" value="Genomic_DNA"/>
</dbReference>
<dbReference type="AlphaFoldDB" id="A0A259TUK2"/>
<organism evidence="2 3">
    <name type="scientific">Rubricoccus marinus</name>
    <dbReference type="NCBI Taxonomy" id="716817"/>
    <lineage>
        <taxon>Bacteria</taxon>
        <taxon>Pseudomonadati</taxon>
        <taxon>Rhodothermota</taxon>
        <taxon>Rhodothermia</taxon>
        <taxon>Rhodothermales</taxon>
        <taxon>Rubricoccaceae</taxon>
        <taxon>Rubricoccus</taxon>
    </lineage>
</organism>
<proteinExistence type="predicted"/>
<keyword evidence="3" id="KW-1185">Reference proteome</keyword>